<name>A0ABM0MGU0_SACKO</name>
<dbReference type="GeneID" id="100369378"/>
<dbReference type="Proteomes" id="UP000694865">
    <property type="component" value="Unplaced"/>
</dbReference>
<dbReference type="InterPro" id="IPR007123">
    <property type="entry name" value="Gelsolin-like_dom"/>
</dbReference>
<dbReference type="InterPro" id="IPR007122">
    <property type="entry name" value="Villin/Gelsolin"/>
</dbReference>
<keyword evidence="6" id="KW-1185">Reference proteome</keyword>
<dbReference type="InterPro" id="IPR036180">
    <property type="entry name" value="Gelsolin-like_dom_sf"/>
</dbReference>
<dbReference type="SUPFAM" id="SSF47050">
    <property type="entry name" value="VHP, Villin headpiece domain"/>
    <property type="match status" value="1"/>
</dbReference>
<dbReference type="PANTHER" id="PTHR11977">
    <property type="entry name" value="VILLIN"/>
    <property type="match status" value="1"/>
</dbReference>
<dbReference type="CDD" id="cd11293">
    <property type="entry name" value="gelsolin_S4_like"/>
    <property type="match status" value="1"/>
</dbReference>
<dbReference type="InterPro" id="IPR003128">
    <property type="entry name" value="Villin_headpiece"/>
</dbReference>
<proteinExistence type="inferred from homology"/>
<dbReference type="CDD" id="cd11292">
    <property type="entry name" value="gelsolin_S3_like"/>
    <property type="match status" value="1"/>
</dbReference>
<evidence type="ECO:0000256" key="2">
    <source>
        <dbReference type="ARBA" id="ARBA00022467"/>
    </source>
</evidence>
<accession>A0ABM0MGU0</accession>
<reference evidence="7" key="1">
    <citation type="submission" date="2025-08" db="UniProtKB">
        <authorList>
            <consortium name="RefSeq"/>
        </authorList>
    </citation>
    <scope>IDENTIFICATION</scope>
    <source>
        <tissue evidence="7">Testes</tissue>
    </source>
</reference>
<keyword evidence="4" id="KW-0009">Actin-binding</keyword>
<evidence type="ECO:0000259" key="5">
    <source>
        <dbReference type="PROSITE" id="PS51089"/>
    </source>
</evidence>
<dbReference type="SMART" id="SM00153">
    <property type="entry name" value="VHP"/>
    <property type="match status" value="1"/>
</dbReference>
<dbReference type="PANTHER" id="PTHR11977:SF123">
    <property type="entry name" value="GELSOLIN"/>
    <property type="match status" value="1"/>
</dbReference>
<dbReference type="InterPro" id="IPR036886">
    <property type="entry name" value="Villin_headpiece_dom_sf"/>
</dbReference>
<dbReference type="SUPFAM" id="SSF55753">
    <property type="entry name" value="Actin depolymerizing proteins"/>
    <property type="match status" value="5"/>
</dbReference>
<keyword evidence="3" id="KW-0677">Repeat</keyword>
<dbReference type="Gene3D" id="1.10.950.10">
    <property type="entry name" value="Villin headpiece domain"/>
    <property type="match status" value="1"/>
</dbReference>
<dbReference type="CDD" id="cd11289">
    <property type="entry name" value="gelsolin_S2_like"/>
    <property type="match status" value="1"/>
</dbReference>
<dbReference type="Pfam" id="PF00626">
    <property type="entry name" value="Gelsolin"/>
    <property type="match status" value="6"/>
</dbReference>
<dbReference type="InterPro" id="IPR029006">
    <property type="entry name" value="ADF-H/Gelsolin-like_dom_sf"/>
</dbReference>
<keyword evidence="2" id="KW-0117">Actin capping</keyword>
<organism evidence="6 7">
    <name type="scientific">Saccoglossus kowalevskii</name>
    <name type="common">Acorn worm</name>
    <dbReference type="NCBI Taxonomy" id="10224"/>
    <lineage>
        <taxon>Eukaryota</taxon>
        <taxon>Metazoa</taxon>
        <taxon>Hemichordata</taxon>
        <taxon>Enteropneusta</taxon>
        <taxon>Harrimaniidae</taxon>
        <taxon>Saccoglossus</taxon>
    </lineage>
</organism>
<protein>
    <submittedName>
        <fullName evidence="7">Villin-1-like isoform X3</fullName>
    </submittedName>
</protein>
<evidence type="ECO:0000256" key="1">
    <source>
        <dbReference type="ARBA" id="ARBA00008418"/>
    </source>
</evidence>
<evidence type="ECO:0000256" key="4">
    <source>
        <dbReference type="ARBA" id="ARBA00023203"/>
    </source>
</evidence>
<feature type="domain" description="HP" evidence="5">
    <location>
        <begin position="766"/>
        <end position="829"/>
    </location>
</feature>
<dbReference type="RefSeq" id="XP_006819231.1">
    <property type="nucleotide sequence ID" value="XM_006819168.1"/>
</dbReference>
<dbReference type="CDD" id="cd11291">
    <property type="entry name" value="gelsolin_S6_like"/>
    <property type="match status" value="1"/>
</dbReference>
<evidence type="ECO:0000313" key="7">
    <source>
        <dbReference type="RefSeq" id="XP_006819231.1"/>
    </source>
</evidence>
<dbReference type="SUPFAM" id="SSF82754">
    <property type="entry name" value="C-terminal, gelsolin-like domain of Sec23/24"/>
    <property type="match status" value="1"/>
</dbReference>
<dbReference type="PROSITE" id="PS51089">
    <property type="entry name" value="HP"/>
    <property type="match status" value="1"/>
</dbReference>
<dbReference type="PRINTS" id="PR00597">
    <property type="entry name" value="GELSOLIN"/>
</dbReference>
<evidence type="ECO:0000256" key="3">
    <source>
        <dbReference type="ARBA" id="ARBA00022737"/>
    </source>
</evidence>
<evidence type="ECO:0000313" key="6">
    <source>
        <dbReference type="Proteomes" id="UP000694865"/>
    </source>
</evidence>
<comment type="similarity">
    <text evidence="1">Belongs to the villin/gelsolin family.</text>
</comment>
<gene>
    <name evidence="7" type="primary">LOC100369378</name>
</gene>
<sequence length="829" mass="92362">MTGVVDPAFKGVGQKPGLKIWRIEKMNVVSWPEKDYGYFFEGDSYIVLHTKKEKGGQLSWSIHFWLGKDTSQDEAGVCAIKTVELDDALGGGPVQCREVQAHESQQFLSYFKDGIMYKPGGMATGFKHVDRDFHENRMLKVKGKRTPRISEVPIGWKSLNKGDVFILDLGTRIIQWNGSQANYSEKLKGTQTCQRIRDSERGGRAQIVVIEENDRRYEHDFLEVMGERTPIADAGAGDDDSAFERNVQAQTKMYKVSDQSGSLVLTEIATRPLSQSNLESNDCFIIDQGAAGVWVWKGKQATKAEKDRAFENAMNFITAKKYPKHTKCTAVIENAEPASFKGLFKNWRDKGATTGLGKTHTRGKIADSNTVQTKFDAATLHADPQRAAQSKMVDDGTGNKEIWRIDNFDKVPLEKNLYGQFFGGDCYVIKYTYLVNNKENYIIYYWQGLDSTADEKGTSALMAVQLDDEVNGAAVQVRVAMGKEPPHLLAIFGGTLIIHKGGKASSFTNTSQKDKSYQGGVRMFQVRGTSELCTKAYEVDPVAASLNSNDVFVAQTPKNIYLWCGKGCSGDERELAKQITKAVSSREHTTVPEGQEPTEFWTALGGKAPYASTARMQESDTDRPPRLFQCSNASGGFRVEEVFDFTQEDLIEDDVMLLDTWDEIFIWVGKGANDTEKKESVNTAREYISTDPSGRDSDTPLICVKQGFEPPTFTGWFMAWDNDKWSGGKTYEEIKAELGEQNAGVTVITSDMKTGPSGGGAGAGDPANYKKYSLEELQQEELPLGVDATKKEYYLSEEDFKRLFGCDFSTYNGKPNWKKNDMKKKAGLF</sequence>
<dbReference type="SMART" id="SM00262">
    <property type="entry name" value="GEL"/>
    <property type="match status" value="6"/>
</dbReference>
<dbReference type="Gene3D" id="3.40.20.10">
    <property type="entry name" value="Severin"/>
    <property type="match status" value="6"/>
</dbReference>
<dbReference type="Pfam" id="PF02209">
    <property type="entry name" value="VHP"/>
    <property type="match status" value="1"/>
</dbReference>
<dbReference type="CDD" id="cd11288">
    <property type="entry name" value="gelsolin_S5_like"/>
    <property type="match status" value="1"/>
</dbReference>
<dbReference type="CDD" id="cd11290">
    <property type="entry name" value="gelsolin_S1_like"/>
    <property type="match status" value="1"/>
</dbReference>